<feature type="compositionally biased region" description="Pro residues" evidence="1">
    <location>
        <begin position="346"/>
        <end position="380"/>
    </location>
</feature>
<comment type="caution">
    <text evidence="3">The sequence shown here is derived from an EMBL/GenBank/DDBJ whole genome shotgun (WGS) entry which is preliminary data.</text>
</comment>
<keyword evidence="4" id="KW-1185">Reference proteome</keyword>
<sequence length="780" mass="87493">MAAYQQNLQRAFLQSAMAQNIQIQQQLLAQNQALQQLLSQHSTTEVKVTETVQTSMRAQIRQSVSPDRKSSFKSNHINRKSSSPSTNNSLMDFKSRKASSESNMSAISRSGIPPPPPPMPPPLDPSDPSEVRPFLDPYGRAKTVRIGKWRWPPPKDGTTVENGEDFMQFKMRQNQRKITPNKEQISVVNGHSSNNIPTSHHQQSSAEWEELDFEPIVREPEKVTKVSSRRSFEVGANRPSPGSIGKLKLSSEMRQRLEQVTANHSVRSTSSKVDKPARVINKLEDTRKMMLEQQLSGRWGDSVDGSQGPPSNPPSPETIPHVRAQVQHIDSKSPTQQSWASSNWRPGPPPPPIGPSSLPPVPTGPAPPPPIRPQQPPTPVEPVRDSFMAQRQNRDTFGVHQNHVGQNNSKRNSFSANWEIQSSLTQDTQDDTSSWAKEKMDIHFVRKDSWEQNESTITTTEQPRRNISVTSDRWDVEQKVYEKTRSSTPKEPLERPTFRTHQMSKIAQEREKKHSVSTVNTEKQEKLEVNEWPEFMRPIQTPPSSKSPVTTPTHQVTETRQSPKTATRLLPLGAAACVTYNRVSWLLRVRKEVFSPNEPLGPPAALHLMFCQIVADVYGTTPCLRLSQNDRRAGMNMLSGYGVKPENLNSPHRAHIKRNIIELARTWPLYFARLFPVSGAAQLSDVQLLAVSHWGVHLVKREANSLQVIGSIALGDIGVCSAPRPTTVSLEGPQGRITLHTPRALQLSEMVSKFCTENRKVGSFYLNFINVLKTFGKLLS</sequence>
<evidence type="ECO:0000313" key="4">
    <source>
        <dbReference type="Proteomes" id="UP000801492"/>
    </source>
</evidence>
<gene>
    <name evidence="3" type="ORF">ILUMI_00498</name>
</gene>
<dbReference type="EMBL" id="VTPC01000472">
    <property type="protein sequence ID" value="KAF2905677.1"/>
    <property type="molecule type" value="Genomic_DNA"/>
</dbReference>
<dbReference type="InterPro" id="IPR011993">
    <property type="entry name" value="PH-like_dom_sf"/>
</dbReference>
<dbReference type="PANTHER" id="PTHR22692:SF26">
    <property type="entry name" value="SH3 DOMAIN-CONTAINING PROTEIN"/>
    <property type="match status" value="1"/>
</dbReference>
<feature type="compositionally biased region" description="Polar residues" evidence="1">
    <location>
        <begin position="259"/>
        <end position="271"/>
    </location>
</feature>
<organism evidence="3 4">
    <name type="scientific">Ignelater luminosus</name>
    <name type="common">Cucubano</name>
    <name type="synonym">Pyrophorus luminosus</name>
    <dbReference type="NCBI Taxonomy" id="2038154"/>
    <lineage>
        <taxon>Eukaryota</taxon>
        <taxon>Metazoa</taxon>
        <taxon>Ecdysozoa</taxon>
        <taxon>Arthropoda</taxon>
        <taxon>Hexapoda</taxon>
        <taxon>Insecta</taxon>
        <taxon>Pterygota</taxon>
        <taxon>Neoptera</taxon>
        <taxon>Endopterygota</taxon>
        <taxon>Coleoptera</taxon>
        <taxon>Polyphaga</taxon>
        <taxon>Elateriformia</taxon>
        <taxon>Elateroidea</taxon>
        <taxon>Elateridae</taxon>
        <taxon>Agrypninae</taxon>
        <taxon>Pyrophorini</taxon>
        <taxon>Ignelater</taxon>
    </lineage>
</organism>
<feature type="compositionally biased region" description="Low complexity" evidence="1">
    <location>
        <begin position="542"/>
        <end position="553"/>
    </location>
</feature>
<dbReference type="InterPro" id="IPR051567">
    <property type="entry name" value="Unconventional_Myosin_ATPase"/>
</dbReference>
<feature type="compositionally biased region" description="Polar residues" evidence="1">
    <location>
        <begin position="332"/>
        <end position="344"/>
    </location>
</feature>
<proteinExistence type="predicted"/>
<feature type="region of interest" description="Disordered" evidence="1">
    <location>
        <begin position="259"/>
        <end position="280"/>
    </location>
</feature>
<evidence type="ECO:0000259" key="2">
    <source>
        <dbReference type="Pfam" id="PF26570"/>
    </source>
</evidence>
<feature type="region of interest" description="Disordered" evidence="1">
    <location>
        <begin position="537"/>
        <end position="564"/>
    </location>
</feature>
<feature type="compositionally biased region" description="Polar residues" evidence="1">
    <location>
        <begin position="554"/>
        <end position="564"/>
    </location>
</feature>
<feature type="region of interest" description="Disordered" evidence="1">
    <location>
        <begin position="298"/>
        <end position="382"/>
    </location>
</feature>
<dbReference type="PANTHER" id="PTHR22692">
    <property type="entry name" value="MYOSIN VII, XV"/>
    <property type="match status" value="1"/>
</dbReference>
<evidence type="ECO:0000256" key="1">
    <source>
        <dbReference type="SAM" id="MobiDB-lite"/>
    </source>
</evidence>
<protein>
    <recommendedName>
        <fullName evidence="2">Unconventional myosin-XV-like domain-containing protein</fullName>
    </recommendedName>
</protein>
<dbReference type="InterPro" id="IPR059004">
    <property type="entry name" value="MYO15"/>
</dbReference>
<dbReference type="OrthoDB" id="8182952at2759"/>
<dbReference type="Proteomes" id="UP000801492">
    <property type="component" value="Unassembled WGS sequence"/>
</dbReference>
<feature type="compositionally biased region" description="Pro residues" evidence="1">
    <location>
        <begin position="112"/>
        <end position="125"/>
    </location>
</feature>
<dbReference type="Pfam" id="PF26570">
    <property type="entry name" value="MYO15"/>
    <property type="match status" value="1"/>
</dbReference>
<feature type="domain" description="Unconventional myosin-XV-like" evidence="2">
    <location>
        <begin position="592"/>
        <end position="671"/>
    </location>
</feature>
<accession>A0A8K0DLS6</accession>
<dbReference type="Gene3D" id="2.30.29.30">
    <property type="entry name" value="Pleckstrin-homology domain (PH domain)/Phosphotyrosine-binding domain (PTB)"/>
    <property type="match status" value="1"/>
</dbReference>
<evidence type="ECO:0000313" key="3">
    <source>
        <dbReference type="EMBL" id="KAF2905677.1"/>
    </source>
</evidence>
<feature type="region of interest" description="Disordered" evidence="1">
    <location>
        <begin position="57"/>
        <end position="132"/>
    </location>
</feature>
<reference evidence="3" key="1">
    <citation type="submission" date="2019-08" db="EMBL/GenBank/DDBJ databases">
        <title>The genome of the North American firefly Photinus pyralis.</title>
        <authorList>
            <consortium name="Photinus pyralis genome working group"/>
            <person name="Fallon T.R."/>
            <person name="Sander Lower S.E."/>
            <person name="Weng J.-K."/>
        </authorList>
    </citation>
    <scope>NUCLEOTIDE SEQUENCE</scope>
    <source>
        <strain evidence="3">TRF0915ILg1</strain>
        <tissue evidence="3">Whole body</tissue>
    </source>
</reference>
<dbReference type="AlphaFoldDB" id="A0A8K0DLS6"/>
<name>A0A8K0DLS6_IGNLU</name>
<feature type="compositionally biased region" description="Polar residues" evidence="1">
    <location>
        <begin position="72"/>
        <end position="90"/>
    </location>
</feature>